<comment type="caution">
    <text evidence="2">The sequence shown here is derived from an EMBL/GenBank/DDBJ whole genome shotgun (WGS) entry which is preliminary data.</text>
</comment>
<reference evidence="2 3" key="1">
    <citation type="journal article" date="2016" name="Nat. Commun.">
        <title>Thousands of microbial genomes shed light on interconnected biogeochemical processes in an aquifer system.</title>
        <authorList>
            <person name="Anantharaman K."/>
            <person name="Brown C.T."/>
            <person name="Hug L.A."/>
            <person name="Sharon I."/>
            <person name="Castelle C.J."/>
            <person name="Probst A.J."/>
            <person name="Thomas B.C."/>
            <person name="Singh A."/>
            <person name="Wilkins M.J."/>
            <person name="Karaoz U."/>
            <person name="Brodie E.L."/>
            <person name="Williams K.H."/>
            <person name="Hubbard S.S."/>
            <person name="Banfield J.F."/>
        </authorList>
    </citation>
    <scope>NUCLEOTIDE SEQUENCE [LARGE SCALE GENOMIC DNA]</scope>
</reference>
<proteinExistence type="predicted"/>
<evidence type="ECO:0000313" key="3">
    <source>
        <dbReference type="Proteomes" id="UP000176420"/>
    </source>
</evidence>
<organism evidence="2 3">
    <name type="scientific">Candidatus Kerfeldbacteria bacterium RIFOXYB2_FULL_38_14</name>
    <dbReference type="NCBI Taxonomy" id="1798547"/>
    <lineage>
        <taxon>Bacteria</taxon>
        <taxon>Candidatus Kerfeldiibacteriota</taxon>
    </lineage>
</organism>
<gene>
    <name evidence="2" type="ORF">A2319_02535</name>
</gene>
<dbReference type="EMBL" id="MHKI01000030">
    <property type="protein sequence ID" value="OGY85619.1"/>
    <property type="molecule type" value="Genomic_DNA"/>
</dbReference>
<name>A0A1G2BAI5_9BACT</name>
<evidence type="ECO:0000313" key="2">
    <source>
        <dbReference type="EMBL" id="OGY85619.1"/>
    </source>
</evidence>
<sequence>MESIENQFIVPEDKYTGNVKGLAIRAIKFGRVTESGKIVLDVDNLSKDDALRLCLVLRFIAHEFKEEIVSAVRPVELTGVLNQRIEAIGAGLSKLSKNGFAKKIGRGQYIIHHYKIDEFLTDLEDQQSQSGQTKNSTKKSGNGHSTVSTKQLTGVGLDIQMLIDNGFLDKPRLMSDIIDELKKESRYHSDRVVDKTVRDSFVKNRRSLKRIENNNGGKARWVYVVRKSQ</sequence>
<dbReference type="AlphaFoldDB" id="A0A1G2BAI5"/>
<feature type="region of interest" description="Disordered" evidence="1">
    <location>
        <begin position="127"/>
        <end position="147"/>
    </location>
</feature>
<protein>
    <submittedName>
        <fullName evidence="2">Uncharacterized protein</fullName>
    </submittedName>
</protein>
<evidence type="ECO:0000256" key="1">
    <source>
        <dbReference type="SAM" id="MobiDB-lite"/>
    </source>
</evidence>
<accession>A0A1G2BAI5</accession>
<dbReference type="Proteomes" id="UP000176420">
    <property type="component" value="Unassembled WGS sequence"/>
</dbReference>